<dbReference type="Pfam" id="PF00583">
    <property type="entry name" value="Acetyltransf_1"/>
    <property type="match status" value="1"/>
</dbReference>
<protein>
    <submittedName>
        <fullName evidence="3">Acetyltransferase (GNAT) family protein</fullName>
    </submittedName>
</protein>
<dbReference type="InterPro" id="IPR016181">
    <property type="entry name" value="Acyl_CoA_acyltransferase"/>
</dbReference>
<reference evidence="3" key="4">
    <citation type="submission" date="2016-11" db="EMBL/GenBank/DDBJ databases">
        <authorList>
            <person name="Varghese N."/>
            <person name="Submissions S."/>
        </authorList>
    </citation>
    <scope>NUCLEOTIDE SEQUENCE</scope>
    <source>
        <strain evidence="3">DSM 1682</strain>
    </source>
</reference>
<sequence>MIRKAMEKDLDEVEAIYHEVLDFEAANGSYTNWQKGLYPTKGDAEKALKEGTLFVGQDESGRLYGSIILNHIQPKEYTNIAWKISAENDDVLVIHTLCIRPNSSGKGYGREFVAFAEEYARMRWCKVIRLDTYEGNQPAIHLYSHLGYELAGKCLFHFQNVIWETLVCMEKRIHG</sequence>
<dbReference type="PANTHER" id="PTHR43617">
    <property type="entry name" value="L-AMINO ACID N-ACETYLTRANSFERASE"/>
    <property type="match status" value="1"/>
</dbReference>
<dbReference type="Proteomes" id="UP000184204">
    <property type="component" value="Unassembled WGS sequence"/>
</dbReference>
<dbReference type="Gene3D" id="3.40.630.30">
    <property type="match status" value="1"/>
</dbReference>
<keyword evidence="4" id="KW-1185">Reference proteome</keyword>
<dbReference type="InterPro" id="IPR050276">
    <property type="entry name" value="MshD_Acetyltransferase"/>
</dbReference>
<dbReference type="Proteomes" id="UP000068026">
    <property type="component" value="Chromosome"/>
</dbReference>
<dbReference type="AlphaFoldDB" id="A0A120MKC5"/>
<evidence type="ECO:0000313" key="5">
    <source>
        <dbReference type="Proteomes" id="UP000184204"/>
    </source>
</evidence>
<reference evidence="4" key="2">
    <citation type="submission" date="2016-01" db="EMBL/GenBank/DDBJ databases">
        <authorList>
            <person name="Poehlein A."/>
            <person name="Schlien K."/>
            <person name="Gottschalk G."/>
            <person name="Buckel W."/>
            <person name="Daniel R."/>
        </authorList>
    </citation>
    <scope>NUCLEOTIDE SEQUENCE [LARGE SCALE GENOMIC DNA]</scope>
    <source>
        <strain evidence="4">X2</strain>
    </source>
</reference>
<organism evidence="3 5">
    <name type="scientific">Anaerotignum propionicum DSM 1682</name>
    <dbReference type="NCBI Taxonomy" id="991789"/>
    <lineage>
        <taxon>Bacteria</taxon>
        <taxon>Bacillati</taxon>
        <taxon>Bacillota</taxon>
        <taxon>Clostridia</taxon>
        <taxon>Lachnospirales</taxon>
        <taxon>Anaerotignaceae</taxon>
        <taxon>Anaerotignum</taxon>
    </lineage>
</organism>
<evidence type="ECO:0000259" key="1">
    <source>
        <dbReference type="PROSITE" id="PS51186"/>
    </source>
</evidence>
<dbReference type="CDD" id="cd04301">
    <property type="entry name" value="NAT_SF"/>
    <property type="match status" value="1"/>
</dbReference>
<reference evidence="2 4" key="1">
    <citation type="journal article" date="2016" name="Genome Announc.">
        <title>Complete Genome Sequence of the Amino Acid-Fermenting Clostridium propionicum X2 (DSM 1682).</title>
        <authorList>
            <person name="Poehlein A."/>
            <person name="Schlien K."/>
            <person name="Chowdhury N.P."/>
            <person name="Gottschalk G."/>
            <person name="Buckel W."/>
            <person name="Daniel R."/>
        </authorList>
    </citation>
    <scope>NUCLEOTIDE SEQUENCE [LARGE SCALE GENOMIC DNA]</scope>
    <source>
        <strain evidence="2 4">X2</strain>
    </source>
</reference>
<dbReference type="EMBL" id="FQUA01000014">
    <property type="protein sequence ID" value="SHF04731.1"/>
    <property type="molecule type" value="Genomic_DNA"/>
</dbReference>
<accession>A0A120MKC5</accession>
<dbReference type="RefSeq" id="WP_066051707.1">
    <property type="nucleotide sequence ID" value="NZ_CP014223.1"/>
</dbReference>
<dbReference type="PROSITE" id="PS51186">
    <property type="entry name" value="GNAT"/>
    <property type="match status" value="1"/>
</dbReference>
<dbReference type="EMBL" id="CP014223">
    <property type="protein sequence ID" value="AMJ41841.1"/>
    <property type="molecule type" value="Genomic_DNA"/>
</dbReference>
<proteinExistence type="predicted"/>
<evidence type="ECO:0000313" key="2">
    <source>
        <dbReference type="EMBL" id="AMJ41841.1"/>
    </source>
</evidence>
<name>A0A120MKC5_ANAPI</name>
<dbReference type="SUPFAM" id="SSF55729">
    <property type="entry name" value="Acyl-CoA N-acyltransferases (Nat)"/>
    <property type="match status" value="1"/>
</dbReference>
<dbReference type="KEGG" id="cpro:CPRO_22740"/>
<gene>
    <name evidence="2" type="ORF">CPRO_22740</name>
    <name evidence="3" type="ORF">SAMN02745151_02621</name>
</gene>
<dbReference type="InterPro" id="IPR000182">
    <property type="entry name" value="GNAT_dom"/>
</dbReference>
<evidence type="ECO:0000313" key="3">
    <source>
        <dbReference type="EMBL" id="SHF04731.1"/>
    </source>
</evidence>
<feature type="domain" description="N-acetyltransferase" evidence="1">
    <location>
        <begin position="1"/>
        <end position="174"/>
    </location>
</feature>
<evidence type="ECO:0000313" key="4">
    <source>
        <dbReference type="Proteomes" id="UP000068026"/>
    </source>
</evidence>
<reference evidence="5" key="3">
    <citation type="submission" date="2016-11" db="EMBL/GenBank/DDBJ databases">
        <authorList>
            <person name="Jaros S."/>
            <person name="Januszkiewicz K."/>
            <person name="Wedrychowicz H."/>
        </authorList>
    </citation>
    <scope>NUCLEOTIDE SEQUENCE [LARGE SCALE GENOMIC DNA]</scope>
    <source>
        <strain evidence="5">DSM 1682</strain>
    </source>
</reference>
<dbReference type="GO" id="GO:0016747">
    <property type="term" value="F:acyltransferase activity, transferring groups other than amino-acyl groups"/>
    <property type="evidence" value="ECO:0007669"/>
    <property type="project" value="InterPro"/>
</dbReference>